<dbReference type="InterPro" id="IPR036179">
    <property type="entry name" value="Ig-like_dom_sf"/>
</dbReference>
<sequence>MTGVPFSWVVSPSRDWCPTRGWCPLLRGVSPIRGWGPLLLGGVSFSWVCPLTLSGVAPLSLPLTLCGPPLSRVSPKREVCPQEVDMGQYVCNVSAWLPDRQGGVAKLAEHLSAPLSVSWTPKRPSMGVVAERQREASGGGATFEMSCTVAPKNLPGAGFSVLVQSQESIEGAVRTIMNLSPDNVLHYGGATDPQRRDSLMLTKSGRLEFRFRLAGVQLADRGFYWCDVHAWTKPADGGAGGTWTEATSAESNKVRIDFQENGPSFAVAIQSDRSSVFPWETAKMECALSVSGSAPKSDDVAYEVSWFFSRLRGGSAPALLAAVDRYGVVRGGAGGRNTSSDVSVERRDANTFLLRVHGTQDSDSGEYHCSATPWYLSASTGAWTQAQELTSPAVFLTVRFAVWESLKLPLLYGSMASLGVGIFSLVLGLLCAHCCCRNTLHTPRSRNKLMDLEMD</sequence>
<keyword evidence="2" id="KW-1015">Disulfide bond</keyword>
<dbReference type="InterPro" id="IPR013783">
    <property type="entry name" value="Ig-like_fold"/>
</dbReference>
<dbReference type="Gene3D" id="2.60.40.10">
    <property type="entry name" value="Immunoglobulins"/>
    <property type="match status" value="1"/>
</dbReference>
<name>A0A8C5CGJ6_GADMO</name>
<dbReference type="InterPro" id="IPR007110">
    <property type="entry name" value="Ig-like_dom"/>
</dbReference>
<evidence type="ECO:0000256" key="2">
    <source>
        <dbReference type="ARBA" id="ARBA00023157"/>
    </source>
</evidence>
<reference evidence="6" key="2">
    <citation type="submission" date="2025-09" db="UniProtKB">
        <authorList>
            <consortium name="Ensembl"/>
        </authorList>
    </citation>
    <scope>IDENTIFICATION</scope>
</reference>
<keyword evidence="1" id="KW-0732">Signal</keyword>
<feature type="domain" description="Ig-like" evidence="5">
    <location>
        <begin position="263"/>
        <end position="390"/>
    </location>
</feature>
<dbReference type="InterPro" id="IPR003599">
    <property type="entry name" value="Ig_sub"/>
</dbReference>
<dbReference type="PANTHER" id="PTHR12207">
    <property type="entry name" value="V-SET AND TRANSMEMBRANE DOMAIN-CONTAINING PROTEIN"/>
    <property type="match status" value="1"/>
</dbReference>
<keyword evidence="3" id="KW-0393">Immunoglobulin domain</keyword>
<feature type="transmembrane region" description="Helical" evidence="4">
    <location>
        <begin position="410"/>
        <end position="436"/>
    </location>
</feature>
<dbReference type="SMART" id="SM00409">
    <property type="entry name" value="IG"/>
    <property type="match status" value="2"/>
</dbReference>
<protein>
    <recommendedName>
        <fullName evidence="5">Ig-like domain-containing protein</fullName>
    </recommendedName>
</protein>
<keyword evidence="7" id="KW-1185">Reference proteome</keyword>
<evidence type="ECO:0000259" key="5">
    <source>
        <dbReference type="PROSITE" id="PS50835"/>
    </source>
</evidence>
<reference evidence="6" key="1">
    <citation type="submission" date="2025-08" db="UniProtKB">
        <authorList>
            <consortium name="Ensembl"/>
        </authorList>
    </citation>
    <scope>IDENTIFICATION</scope>
</reference>
<dbReference type="PROSITE" id="PS50835">
    <property type="entry name" value="IG_LIKE"/>
    <property type="match status" value="1"/>
</dbReference>
<dbReference type="Proteomes" id="UP000694546">
    <property type="component" value="Chromosome 7"/>
</dbReference>
<keyword evidence="4" id="KW-0472">Membrane</keyword>
<dbReference type="GO" id="GO:0016020">
    <property type="term" value="C:membrane"/>
    <property type="evidence" value="ECO:0007669"/>
    <property type="project" value="TreeGrafter"/>
</dbReference>
<evidence type="ECO:0000313" key="7">
    <source>
        <dbReference type="Proteomes" id="UP000694546"/>
    </source>
</evidence>
<dbReference type="SUPFAM" id="SSF48726">
    <property type="entry name" value="Immunoglobulin"/>
    <property type="match status" value="1"/>
</dbReference>
<evidence type="ECO:0000256" key="1">
    <source>
        <dbReference type="ARBA" id="ARBA00022729"/>
    </source>
</evidence>
<dbReference type="FunFam" id="2.60.40.10:FF:002026">
    <property type="entry name" value="Prostaglandin F2 receptor inhibitor"/>
    <property type="match status" value="1"/>
</dbReference>
<dbReference type="PANTHER" id="PTHR12207:SF3">
    <property type="entry name" value="PROSTAGLANDIN F2 RECEPTOR NEGATIVE REGULATOR"/>
    <property type="match status" value="1"/>
</dbReference>
<keyword evidence="4" id="KW-0812">Transmembrane</keyword>
<dbReference type="CDD" id="cd00099">
    <property type="entry name" value="IgV"/>
    <property type="match status" value="1"/>
</dbReference>
<dbReference type="AlphaFoldDB" id="A0A8C5CGJ6"/>
<dbReference type="OMA" id="DWHESSR"/>
<dbReference type="Ensembl" id="ENSGMOT00000067552.1">
    <property type="protein sequence ID" value="ENSGMOP00000060377.1"/>
    <property type="gene ID" value="ENSGMOG00000035814.1"/>
</dbReference>
<keyword evidence="4" id="KW-1133">Transmembrane helix</keyword>
<evidence type="ECO:0000313" key="6">
    <source>
        <dbReference type="Ensembl" id="ENSGMOP00000060377.1"/>
    </source>
</evidence>
<evidence type="ECO:0000256" key="3">
    <source>
        <dbReference type="ARBA" id="ARBA00023319"/>
    </source>
</evidence>
<organism evidence="6 7">
    <name type="scientific">Gadus morhua</name>
    <name type="common">Atlantic cod</name>
    <dbReference type="NCBI Taxonomy" id="8049"/>
    <lineage>
        <taxon>Eukaryota</taxon>
        <taxon>Metazoa</taxon>
        <taxon>Chordata</taxon>
        <taxon>Craniata</taxon>
        <taxon>Vertebrata</taxon>
        <taxon>Euteleostomi</taxon>
        <taxon>Actinopterygii</taxon>
        <taxon>Neopterygii</taxon>
        <taxon>Teleostei</taxon>
        <taxon>Neoteleostei</taxon>
        <taxon>Acanthomorphata</taxon>
        <taxon>Zeiogadaria</taxon>
        <taxon>Gadariae</taxon>
        <taxon>Gadiformes</taxon>
        <taxon>Gadoidei</taxon>
        <taxon>Gadidae</taxon>
        <taxon>Gadus</taxon>
    </lineage>
</organism>
<evidence type="ECO:0000256" key="4">
    <source>
        <dbReference type="SAM" id="Phobius"/>
    </source>
</evidence>
<proteinExistence type="predicted"/>
<dbReference type="InterPro" id="IPR051102">
    <property type="entry name" value="IgSF_V-set/TM_domain"/>
</dbReference>
<dbReference type="GeneTree" id="ENSGT00940000158367"/>
<accession>A0A8C5CGJ6</accession>